<comment type="caution">
    <text evidence="2">The sequence shown here is derived from an EMBL/GenBank/DDBJ whole genome shotgun (WGS) entry which is preliminary data.</text>
</comment>
<dbReference type="Pfam" id="PF05661">
    <property type="entry name" value="DUF808"/>
    <property type="match status" value="1"/>
</dbReference>
<dbReference type="EMBL" id="JAFCJH010000004">
    <property type="protein sequence ID" value="MBR0795020.1"/>
    <property type="molecule type" value="Genomic_DNA"/>
</dbReference>
<reference evidence="3" key="1">
    <citation type="journal article" date="2021" name="ISME J.">
        <title>Evolutionary origin and ecological implication of a unique nif island in free-living Bradyrhizobium lineages.</title>
        <authorList>
            <person name="Tao J."/>
        </authorList>
    </citation>
    <scope>NUCLEOTIDE SEQUENCE [LARGE SCALE GENOMIC DNA]</scope>
    <source>
        <strain evidence="3">SZCCT0434</strain>
    </source>
</reference>
<evidence type="ECO:0000256" key="1">
    <source>
        <dbReference type="SAM" id="Phobius"/>
    </source>
</evidence>
<name>A0ABS5FE01_9BRAD</name>
<protein>
    <submittedName>
        <fullName evidence="2">DUF808 family protein</fullName>
    </submittedName>
</protein>
<keyword evidence="1" id="KW-0472">Membrane</keyword>
<keyword evidence="1" id="KW-0812">Transmembrane</keyword>
<feature type="transmembrane region" description="Helical" evidence="1">
    <location>
        <begin position="39"/>
        <end position="61"/>
    </location>
</feature>
<dbReference type="InterPro" id="IPR008526">
    <property type="entry name" value="YedI"/>
</dbReference>
<keyword evidence="1" id="KW-1133">Transmembrane helix</keyword>
<dbReference type="Proteomes" id="UP001315278">
    <property type="component" value="Unassembled WGS sequence"/>
</dbReference>
<sequence length="62" mass="6353">MVWVRGGIILHGLEAYGVHFVSQAISSTADAAAHGLMKWLITAFLSGLVGLCIGAISISAIG</sequence>
<proteinExistence type="predicted"/>
<accession>A0ABS5FE01</accession>
<evidence type="ECO:0000313" key="3">
    <source>
        <dbReference type="Proteomes" id="UP001315278"/>
    </source>
</evidence>
<gene>
    <name evidence="2" type="ORF">JQ615_06445</name>
</gene>
<organism evidence="2 3">
    <name type="scientific">Bradyrhizobium jicamae</name>
    <dbReference type="NCBI Taxonomy" id="280332"/>
    <lineage>
        <taxon>Bacteria</taxon>
        <taxon>Pseudomonadati</taxon>
        <taxon>Pseudomonadota</taxon>
        <taxon>Alphaproteobacteria</taxon>
        <taxon>Hyphomicrobiales</taxon>
        <taxon>Nitrobacteraceae</taxon>
        <taxon>Bradyrhizobium</taxon>
    </lineage>
</organism>
<keyword evidence="3" id="KW-1185">Reference proteome</keyword>
<evidence type="ECO:0000313" key="2">
    <source>
        <dbReference type="EMBL" id="MBR0795020.1"/>
    </source>
</evidence>